<dbReference type="EMBL" id="RCZP01000006">
    <property type="protein sequence ID" value="TPG58150.1"/>
    <property type="molecule type" value="Genomic_DNA"/>
</dbReference>
<dbReference type="Pfam" id="PF00534">
    <property type="entry name" value="Glycos_transf_1"/>
    <property type="match status" value="1"/>
</dbReference>
<name>A0A502GA10_9PROT</name>
<dbReference type="Proteomes" id="UP000317078">
    <property type="component" value="Unassembled WGS sequence"/>
</dbReference>
<dbReference type="AlphaFoldDB" id="A0A502GA10"/>
<evidence type="ECO:0000259" key="1">
    <source>
        <dbReference type="Pfam" id="PF00534"/>
    </source>
</evidence>
<proteinExistence type="predicted"/>
<protein>
    <submittedName>
        <fullName evidence="2">Glycosyltransferase family 1 protein</fullName>
    </submittedName>
</protein>
<dbReference type="CDD" id="cd03809">
    <property type="entry name" value="GT4_MtfB-like"/>
    <property type="match status" value="1"/>
</dbReference>
<gene>
    <name evidence="2" type="ORF">EAH89_09330</name>
</gene>
<dbReference type="OrthoDB" id="9790710at2"/>
<comment type="caution">
    <text evidence="2">The sequence shown here is derived from an EMBL/GenBank/DDBJ whole genome shotgun (WGS) entry which is preliminary data.</text>
</comment>
<dbReference type="GO" id="GO:0016757">
    <property type="term" value="F:glycosyltransferase activity"/>
    <property type="evidence" value="ECO:0007669"/>
    <property type="project" value="InterPro"/>
</dbReference>
<evidence type="ECO:0000313" key="3">
    <source>
        <dbReference type="Proteomes" id="UP000317078"/>
    </source>
</evidence>
<organism evidence="2 3">
    <name type="scientific">Muricoccus nepalensis</name>
    <dbReference type="NCBI Taxonomy" id="1854500"/>
    <lineage>
        <taxon>Bacteria</taxon>
        <taxon>Pseudomonadati</taxon>
        <taxon>Pseudomonadota</taxon>
        <taxon>Alphaproteobacteria</taxon>
        <taxon>Acetobacterales</taxon>
        <taxon>Roseomonadaceae</taxon>
        <taxon>Muricoccus</taxon>
    </lineage>
</organism>
<dbReference type="Gene3D" id="3.40.50.2000">
    <property type="entry name" value="Glycogen Phosphorylase B"/>
    <property type="match status" value="1"/>
</dbReference>
<feature type="domain" description="Glycosyl transferase family 1" evidence="1">
    <location>
        <begin position="223"/>
        <end position="344"/>
    </location>
</feature>
<dbReference type="PANTHER" id="PTHR46401">
    <property type="entry name" value="GLYCOSYLTRANSFERASE WBBK-RELATED"/>
    <property type="match status" value="1"/>
</dbReference>
<keyword evidence="2" id="KW-0808">Transferase</keyword>
<dbReference type="InterPro" id="IPR001296">
    <property type="entry name" value="Glyco_trans_1"/>
</dbReference>
<dbReference type="PANTHER" id="PTHR46401:SF8">
    <property type="entry name" value="BLL6006 PROTEIN"/>
    <property type="match status" value="1"/>
</dbReference>
<evidence type="ECO:0000313" key="2">
    <source>
        <dbReference type="EMBL" id="TPG58150.1"/>
    </source>
</evidence>
<sequence length="433" mass="47009">MPHIVLDVSRLLACGSKAAPSGIDRVEMAYARHWASAPEGSCTFVAQAMLGDYVALPWRAVCGLIASLTSAWLQGDPAGNQVRRARRLAVALRWRVMAGMGQRPLARRLRAPGPKTFLLVSHRALDRERPIQAMRDAGCRFVPLIHDLIPATHPEYARPGQAERHLRRIRTTAALADAVIVNSAHTEEALRPHLAARGTPPAVLVAPLGIDPLPAPAPALPAEPYFVVLGTIEPRKNHLLLLHLWREMAAAAERTGARVPHLVVVGRRGWENENVVDILERCDALRGTVRELGQIPDREVWELLRGARALLFPSFAEGYGLPLAEALALGVPAICSDLPALREVGGTVPDYLDPLDGPAWRAAILDYADPDGAARKAQLARLPGWTAPRWSAHFAMVDRMLAGLAHESFRSVPRAAAPGWLRGRPLRSGGATT</sequence>
<keyword evidence="3" id="KW-1185">Reference proteome</keyword>
<accession>A0A502GA10</accession>
<reference evidence="2 3" key="1">
    <citation type="journal article" date="2019" name="Environ. Microbiol.">
        <title>Species interactions and distinct microbial communities in high Arctic permafrost affected cryosols are associated with the CH4 and CO2 gas fluxes.</title>
        <authorList>
            <person name="Altshuler I."/>
            <person name="Hamel J."/>
            <person name="Turney S."/>
            <person name="Magnuson E."/>
            <person name="Levesque R."/>
            <person name="Greer C."/>
            <person name="Whyte L.G."/>
        </authorList>
    </citation>
    <scope>NUCLEOTIDE SEQUENCE [LARGE SCALE GENOMIC DNA]</scope>
    <source>
        <strain evidence="2 3">S9.3B</strain>
    </source>
</reference>
<dbReference type="SUPFAM" id="SSF53756">
    <property type="entry name" value="UDP-Glycosyltransferase/glycogen phosphorylase"/>
    <property type="match status" value="1"/>
</dbReference>